<feature type="transmembrane region" description="Helical" evidence="8">
    <location>
        <begin position="410"/>
        <end position="431"/>
    </location>
</feature>
<dbReference type="RefSeq" id="WP_197920472.1">
    <property type="nucleotide sequence ID" value="NZ_CAWPTA010000006.1"/>
</dbReference>
<evidence type="ECO:0000256" key="7">
    <source>
        <dbReference type="SAM" id="MobiDB-lite"/>
    </source>
</evidence>
<feature type="transmembrane region" description="Helical" evidence="8">
    <location>
        <begin position="341"/>
        <end position="365"/>
    </location>
</feature>
<protein>
    <submittedName>
        <fullName evidence="9">Oligosaccharide flippase family protein</fullName>
    </submittedName>
</protein>
<evidence type="ECO:0000256" key="8">
    <source>
        <dbReference type="SAM" id="Phobius"/>
    </source>
</evidence>
<feature type="transmembrane region" description="Helical" evidence="8">
    <location>
        <begin position="33"/>
        <end position="59"/>
    </location>
</feature>
<gene>
    <name evidence="9" type="ORF">I5L03_04390</name>
</gene>
<feature type="transmembrane region" description="Helical" evidence="8">
    <location>
        <begin position="377"/>
        <end position="398"/>
    </location>
</feature>
<dbReference type="PANTHER" id="PTHR30250">
    <property type="entry name" value="PST FAMILY PREDICTED COLANIC ACID TRANSPORTER"/>
    <property type="match status" value="1"/>
</dbReference>
<feature type="transmembrane region" description="Helical" evidence="8">
    <location>
        <begin position="277"/>
        <end position="294"/>
    </location>
</feature>
<dbReference type="PANTHER" id="PTHR30250:SF10">
    <property type="entry name" value="LIPOPOLYSACCHARIDE BIOSYNTHESIS PROTEIN WZXC"/>
    <property type="match status" value="1"/>
</dbReference>
<keyword evidence="3" id="KW-1003">Cell membrane</keyword>
<comment type="caution">
    <text evidence="9">The sequence shown here is derived from an EMBL/GenBank/DDBJ whole genome shotgun (WGS) entry which is preliminary data.</text>
</comment>
<evidence type="ECO:0000256" key="5">
    <source>
        <dbReference type="ARBA" id="ARBA00022989"/>
    </source>
</evidence>
<feature type="transmembrane region" description="Helical" evidence="8">
    <location>
        <begin position="467"/>
        <end position="488"/>
    </location>
</feature>
<comment type="subcellular location">
    <subcellularLocation>
        <location evidence="1">Cell membrane</location>
        <topology evidence="1">Multi-pass membrane protein</topology>
    </subcellularLocation>
</comment>
<comment type="similarity">
    <text evidence="2">Belongs to the polysaccharide synthase family.</text>
</comment>
<evidence type="ECO:0000313" key="9">
    <source>
        <dbReference type="EMBL" id="MBH5321824.1"/>
    </source>
</evidence>
<sequence length="526" mass="56119">MNPTDDPKSPPRGEQTGSADGGREAAQMSVGNAAIWAMVSQYLSFAIMFATSVIVSRYFLGPDEVGLFSIALAAALLLAVLQDFGLTRYIAGLEKVTQEELDRCSSVAFIFSMIIAGLIALAAYPMARLYDLPALAPLLFIIAGSYFFIPFAVVPLALMGRAMRFDGHCAVAVGGALVHGGLAIFLAWKGYSAFSLAWATLGAAATKAVIAQILQPARPFPLRLSGIKPIMGFGGKTSALYVTGALGTRTPDMIVGKILGLFATGLFSRATSLAEQFRMLIAGAIGGVFYPAFARIRDRGDPLGPAYLRVCAGYSVLVLPGMAALGLLAHPIVMLLYGEEWIGTAPLLSLVTIQAGLMICLPMVTELPILTGHINKLIRYNIVETFLSIALLVAGSYFAGVTGAAASRVVFALVFFALYMRFISSVVGFSVRAWLAVMAKSMAVTLATVSPIILTFLFWVPPEEMGISHMAVCTFAGAVLWCAAIYAVRHPALYDLIDSAQPILNRTLPFRVNLQRLRRPLAGENN</sequence>
<keyword evidence="5 8" id="KW-1133">Transmembrane helix</keyword>
<evidence type="ECO:0000256" key="4">
    <source>
        <dbReference type="ARBA" id="ARBA00022692"/>
    </source>
</evidence>
<evidence type="ECO:0000256" key="2">
    <source>
        <dbReference type="ARBA" id="ARBA00007430"/>
    </source>
</evidence>
<name>A0ABS0N4A6_9SPHN</name>
<keyword evidence="6 8" id="KW-0472">Membrane</keyword>
<dbReference type="Pfam" id="PF13440">
    <property type="entry name" value="Polysacc_synt_3"/>
    <property type="match status" value="1"/>
</dbReference>
<feature type="transmembrane region" description="Helical" evidence="8">
    <location>
        <begin position="138"/>
        <end position="158"/>
    </location>
</feature>
<feature type="compositionally biased region" description="Basic and acidic residues" evidence="7">
    <location>
        <begin position="1"/>
        <end position="11"/>
    </location>
</feature>
<organism evidence="9 10">
    <name type="scientific">Aurantiacibacter sediminis</name>
    <dbReference type="NCBI Taxonomy" id="2793064"/>
    <lineage>
        <taxon>Bacteria</taxon>
        <taxon>Pseudomonadati</taxon>
        <taxon>Pseudomonadota</taxon>
        <taxon>Alphaproteobacteria</taxon>
        <taxon>Sphingomonadales</taxon>
        <taxon>Erythrobacteraceae</taxon>
        <taxon>Aurantiacibacter</taxon>
    </lineage>
</organism>
<dbReference type="EMBL" id="JAEANY010000001">
    <property type="protein sequence ID" value="MBH5321824.1"/>
    <property type="molecule type" value="Genomic_DNA"/>
</dbReference>
<accession>A0ABS0N4A6</accession>
<feature type="transmembrane region" description="Helical" evidence="8">
    <location>
        <begin position="306"/>
        <end position="329"/>
    </location>
</feature>
<feature type="region of interest" description="Disordered" evidence="7">
    <location>
        <begin position="1"/>
        <end position="24"/>
    </location>
</feature>
<dbReference type="InterPro" id="IPR050833">
    <property type="entry name" value="Poly_Biosynth_Transport"/>
</dbReference>
<proteinExistence type="inferred from homology"/>
<evidence type="ECO:0000256" key="1">
    <source>
        <dbReference type="ARBA" id="ARBA00004651"/>
    </source>
</evidence>
<reference evidence="9 10" key="1">
    <citation type="submission" date="2020-11" db="EMBL/GenBank/DDBJ databases">
        <title>Erythrobacter sediminis sp. nov., a marine bacterium from a tidal flat of Garorim Bay.</title>
        <authorList>
            <person name="Kim D."/>
            <person name="Yoo Y."/>
            <person name="Kim J.-J."/>
        </authorList>
    </citation>
    <scope>NUCLEOTIDE SEQUENCE [LARGE SCALE GENOMIC DNA]</scope>
    <source>
        <strain evidence="9 10">JGD-13</strain>
    </source>
</reference>
<dbReference type="Proteomes" id="UP000602442">
    <property type="component" value="Unassembled WGS sequence"/>
</dbReference>
<keyword evidence="10" id="KW-1185">Reference proteome</keyword>
<keyword evidence="4 8" id="KW-0812">Transmembrane</keyword>
<evidence type="ECO:0000256" key="3">
    <source>
        <dbReference type="ARBA" id="ARBA00022475"/>
    </source>
</evidence>
<evidence type="ECO:0000256" key="6">
    <source>
        <dbReference type="ARBA" id="ARBA00023136"/>
    </source>
</evidence>
<feature type="transmembrane region" description="Helical" evidence="8">
    <location>
        <begin position="443"/>
        <end position="461"/>
    </location>
</feature>
<feature type="transmembrane region" description="Helical" evidence="8">
    <location>
        <begin position="170"/>
        <end position="188"/>
    </location>
</feature>
<feature type="transmembrane region" description="Helical" evidence="8">
    <location>
        <begin position="107"/>
        <end position="126"/>
    </location>
</feature>
<feature type="transmembrane region" description="Helical" evidence="8">
    <location>
        <begin position="65"/>
        <end position="86"/>
    </location>
</feature>
<evidence type="ECO:0000313" key="10">
    <source>
        <dbReference type="Proteomes" id="UP000602442"/>
    </source>
</evidence>